<reference evidence="2" key="1">
    <citation type="journal article" date="2022" name="Mol. Ecol. Resour.">
        <title>The genomes of chicory, endive, great burdock and yacon provide insights into Asteraceae palaeo-polyploidization history and plant inulin production.</title>
        <authorList>
            <person name="Fan W."/>
            <person name="Wang S."/>
            <person name="Wang H."/>
            <person name="Wang A."/>
            <person name="Jiang F."/>
            <person name="Liu H."/>
            <person name="Zhao H."/>
            <person name="Xu D."/>
            <person name="Zhang Y."/>
        </authorList>
    </citation>
    <scope>NUCLEOTIDE SEQUENCE [LARGE SCALE GENOMIC DNA]</scope>
    <source>
        <strain evidence="2">cv. Niubang</strain>
    </source>
</reference>
<organism evidence="1 2">
    <name type="scientific">Arctium lappa</name>
    <name type="common">Greater burdock</name>
    <name type="synonym">Lappa major</name>
    <dbReference type="NCBI Taxonomy" id="4217"/>
    <lineage>
        <taxon>Eukaryota</taxon>
        <taxon>Viridiplantae</taxon>
        <taxon>Streptophyta</taxon>
        <taxon>Embryophyta</taxon>
        <taxon>Tracheophyta</taxon>
        <taxon>Spermatophyta</taxon>
        <taxon>Magnoliopsida</taxon>
        <taxon>eudicotyledons</taxon>
        <taxon>Gunneridae</taxon>
        <taxon>Pentapetalae</taxon>
        <taxon>asterids</taxon>
        <taxon>campanulids</taxon>
        <taxon>Asterales</taxon>
        <taxon>Asteraceae</taxon>
        <taxon>Carduoideae</taxon>
        <taxon>Cardueae</taxon>
        <taxon>Arctiinae</taxon>
        <taxon>Arctium</taxon>
    </lineage>
</organism>
<name>A0ACB9AAR5_ARCLA</name>
<proteinExistence type="predicted"/>
<gene>
    <name evidence="1" type="ORF">L6452_25704</name>
</gene>
<evidence type="ECO:0000313" key="2">
    <source>
        <dbReference type="Proteomes" id="UP001055879"/>
    </source>
</evidence>
<accession>A0ACB9AAR5</accession>
<dbReference type="EMBL" id="CM042054">
    <property type="protein sequence ID" value="KAI3707302.1"/>
    <property type="molecule type" value="Genomic_DNA"/>
</dbReference>
<comment type="caution">
    <text evidence="1">The sequence shown here is derived from an EMBL/GenBank/DDBJ whole genome shotgun (WGS) entry which is preliminary data.</text>
</comment>
<reference evidence="1 2" key="2">
    <citation type="journal article" date="2022" name="Mol. Ecol. Resour.">
        <title>The genomes of chicory, endive, great burdock and yacon provide insights into Asteraceae paleo-polyploidization history and plant inulin production.</title>
        <authorList>
            <person name="Fan W."/>
            <person name="Wang S."/>
            <person name="Wang H."/>
            <person name="Wang A."/>
            <person name="Jiang F."/>
            <person name="Liu H."/>
            <person name="Zhao H."/>
            <person name="Xu D."/>
            <person name="Zhang Y."/>
        </authorList>
    </citation>
    <scope>NUCLEOTIDE SEQUENCE [LARGE SCALE GENOMIC DNA]</scope>
    <source>
        <strain evidence="2">cv. Niubang</strain>
    </source>
</reference>
<keyword evidence="2" id="KW-1185">Reference proteome</keyword>
<dbReference type="Proteomes" id="UP001055879">
    <property type="component" value="Linkage Group LG08"/>
</dbReference>
<sequence>MSYYSRSKAELSKIGTEAFALLDDFSCGYKSKPKPSSSIPSAPCNQIPEKLFHYQYQHEQAYVVRQQVYVSPLPVTRIGRVISSHDATKKYGGSAIVEYPKRKTSRKGLFYG</sequence>
<protein>
    <submittedName>
        <fullName evidence="1">Uncharacterized protein</fullName>
    </submittedName>
</protein>
<evidence type="ECO:0000313" key="1">
    <source>
        <dbReference type="EMBL" id="KAI3707302.1"/>
    </source>
</evidence>